<feature type="region of interest" description="Disordered" evidence="1">
    <location>
        <begin position="352"/>
        <end position="371"/>
    </location>
</feature>
<evidence type="ECO:0000313" key="4">
    <source>
        <dbReference type="Proteomes" id="UP001161757"/>
    </source>
</evidence>
<evidence type="ECO:0008006" key="5">
    <source>
        <dbReference type="Google" id="ProtNLM"/>
    </source>
</evidence>
<keyword evidence="2" id="KW-0472">Membrane</keyword>
<sequence length="371" mass="41478">MSNFDPNAILRGAQLTFVGANRALQNPELFTTTHYRQAAIAVCAGLAIRIILNIPIYAVKFILLITSVIVNLDQETWDDKLVNGLDFISKSVLQIPFFLMMVMSSLTPTLDDLFMDSLAWVDKTYLQKHKSDDPSALRGLYYPTLRMYSTHGDREAKAKRSPIDGLIGLAMKYSRRAGISLAIYAFTFVPYIGPFVLPAASFYTFNKSVGPVPAGIVFATGLVLPKRYMVSFLQTYFSSRSLMSRLLEPYFSRIRFSKQQKKVWFMDRSGVLFGFSAAFAVMVKVPLLGVLIYGIAEASTAYLITKITEPPPPPGPETKVFIENEVRWKNKHLLLNLPLDKLDEFNARISGAGKVTKSSSSTTQTSRRSFS</sequence>
<gene>
    <name evidence="3" type="ORF">HRR80_008764</name>
</gene>
<dbReference type="PANTHER" id="PTHR38421:SF1">
    <property type="entry name" value="TRANSMEMBRANE PROTEIN"/>
    <property type="match status" value="1"/>
</dbReference>
<reference evidence="3" key="1">
    <citation type="submission" date="2023-01" db="EMBL/GenBank/DDBJ databases">
        <title>Exophiala dermititidis isolated from Cystic Fibrosis Patient.</title>
        <authorList>
            <person name="Kurbessoian T."/>
            <person name="Crocker A."/>
            <person name="Murante D."/>
            <person name="Hogan D.A."/>
            <person name="Stajich J.E."/>
        </authorList>
    </citation>
    <scope>NUCLEOTIDE SEQUENCE</scope>
    <source>
        <strain evidence="3">Ex8</strain>
    </source>
</reference>
<comment type="caution">
    <text evidence="3">The sequence shown here is derived from an EMBL/GenBank/DDBJ whole genome shotgun (WGS) entry which is preliminary data.</text>
</comment>
<evidence type="ECO:0000313" key="3">
    <source>
        <dbReference type="EMBL" id="KAJ8987203.1"/>
    </source>
</evidence>
<evidence type="ECO:0000256" key="1">
    <source>
        <dbReference type="SAM" id="MobiDB-lite"/>
    </source>
</evidence>
<name>A0AAN6EL57_EXODE</name>
<keyword evidence="2" id="KW-1133">Transmembrane helix</keyword>
<dbReference type="AlphaFoldDB" id="A0AAN6EL57"/>
<feature type="transmembrane region" description="Helical" evidence="2">
    <location>
        <begin position="181"/>
        <end position="203"/>
    </location>
</feature>
<feature type="compositionally biased region" description="Low complexity" evidence="1">
    <location>
        <begin position="356"/>
        <end position="371"/>
    </location>
</feature>
<feature type="transmembrane region" description="Helical" evidence="2">
    <location>
        <begin position="92"/>
        <end position="110"/>
    </location>
</feature>
<dbReference type="PANTHER" id="PTHR38421">
    <property type="entry name" value="TRANSMEMBRANE PROTEIN USGS"/>
    <property type="match status" value="1"/>
</dbReference>
<dbReference type="EMBL" id="JAJGCB010000027">
    <property type="protein sequence ID" value="KAJ8987203.1"/>
    <property type="molecule type" value="Genomic_DNA"/>
</dbReference>
<organism evidence="3 4">
    <name type="scientific">Exophiala dermatitidis</name>
    <name type="common">Black yeast-like fungus</name>
    <name type="synonym">Wangiella dermatitidis</name>
    <dbReference type="NCBI Taxonomy" id="5970"/>
    <lineage>
        <taxon>Eukaryota</taxon>
        <taxon>Fungi</taxon>
        <taxon>Dikarya</taxon>
        <taxon>Ascomycota</taxon>
        <taxon>Pezizomycotina</taxon>
        <taxon>Eurotiomycetes</taxon>
        <taxon>Chaetothyriomycetidae</taxon>
        <taxon>Chaetothyriales</taxon>
        <taxon>Herpotrichiellaceae</taxon>
        <taxon>Exophiala</taxon>
    </lineage>
</organism>
<dbReference type="Proteomes" id="UP001161757">
    <property type="component" value="Unassembled WGS sequence"/>
</dbReference>
<protein>
    <recommendedName>
        <fullName evidence="5">Transmembrane protein UsgS</fullName>
    </recommendedName>
</protein>
<feature type="transmembrane region" description="Helical" evidence="2">
    <location>
        <begin position="215"/>
        <end position="237"/>
    </location>
</feature>
<accession>A0AAN6EL57</accession>
<evidence type="ECO:0000256" key="2">
    <source>
        <dbReference type="SAM" id="Phobius"/>
    </source>
</evidence>
<proteinExistence type="predicted"/>
<keyword evidence="2" id="KW-0812">Transmembrane</keyword>
<feature type="transmembrane region" description="Helical" evidence="2">
    <location>
        <begin position="50"/>
        <end position="72"/>
    </location>
</feature>
<feature type="transmembrane region" description="Helical" evidence="2">
    <location>
        <begin position="271"/>
        <end position="296"/>
    </location>
</feature>